<dbReference type="Proteomes" id="UP000572817">
    <property type="component" value="Unassembled WGS sequence"/>
</dbReference>
<gene>
    <name evidence="2" type="ORF">GTA08_BOTSDO08891</name>
</gene>
<feature type="domain" description="Heterokaryon incompatibility" evidence="1">
    <location>
        <begin position="92"/>
        <end position="240"/>
    </location>
</feature>
<evidence type="ECO:0000259" key="1">
    <source>
        <dbReference type="Pfam" id="PF06985"/>
    </source>
</evidence>
<dbReference type="InterPro" id="IPR010730">
    <property type="entry name" value="HET"/>
</dbReference>
<reference evidence="2" key="1">
    <citation type="submission" date="2020-04" db="EMBL/GenBank/DDBJ databases">
        <title>Genome Assembly and Annotation of Botryosphaeria dothidea sdau 11-99, a Latent Pathogen of Apple Fruit Ring Rot in China.</title>
        <authorList>
            <person name="Yu C."/>
            <person name="Diao Y."/>
            <person name="Lu Q."/>
            <person name="Zhao J."/>
            <person name="Cui S."/>
            <person name="Peng C."/>
            <person name="He B."/>
            <person name="Liu H."/>
        </authorList>
    </citation>
    <scope>NUCLEOTIDE SEQUENCE [LARGE SCALE GENOMIC DNA]</scope>
    <source>
        <strain evidence="2">Sdau11-99</strain>
    </source>
</reference>
<dbReference type="Pfam" id="PF06985">
    <property type="entry name" value="HET"/>
    <property type="match status" value="1"/>
</dbReference>
<keyword evidence="3" id="KW-1185">Reference proteome</keyword>
<sequence length="539" mass="59585">MLLYKDKDDKSHPMNEALGIHSHIVQDPMAEKATELVRQWVDDCNGAEKHPLCTPVQKQEKVTLPTRVIAVGPADGSKLPKLVETHGEEGSYIALSHCWGKTQIITTTKATIASRKESIEWSLLSQTFRDAITWTRRLGIPYIWIDSLCIVQDDLQDWATESTKMGTIYEHAHLTLAATAAPSGTLGFRSPRTPPQSFHLRDTPHRVSAQLQPSHDSFTRRSQADPRLMPLLSRAWVYQERLLSARVAHFGARELVFECQNGYACECGGIARYAGLASHNTSVKQEYRDALLGARDAAYTWEAVVRGYTACALSFEQDRLPALSATAARLEGLLGAYRAGLWERMLPDALFWKGDAYLFERPAAALLMAGAWKPGRRSGARDAPPSWSWAAVEGAVVNLFYHLSTSKVKVVDVHTKPLLLDRYGSVAEGRITVVGPVVRVGAEVIVTDTGAGQQAHYMLSQDGLKHEFFQDVEISEHDASQALNQGLFCLIGGYDHKTCVTLILRPTKVDAATYERVGLTTEVPPEWVSLAEEATITLI</sequence>
<protein>
    <recommendedName>
        <fullName evidence="1">Heterokaryon incompatibility domain-containing protein</fullName>
    </recommendedName>
</protein>
<name>A0A8H4IPV5_9PEZI</name>
<dbReference type="OrthoDB" id="5362512at2759"/>
<accession>A0A8H4IPV5</accession>
<dbReference type="PANTHER" id="PTHR33112:SF9">
    <property type="entry name" value="HETEROKARYON INCOMPATIBILITY DOMAIN-CONTAINING PROTEIN"/>
    <property type="match status" value="1"/>
</dbReference>
<dbReference type="EMBL" id="WWBZ02000062">
    <property type="protein sequence ID" value="KAF4303093.1"/>
    <property type="molecule type" value="Genomic_DNA"/>
</dbReference>
<evidence type="ECO:0000313" key="3">
    <source>
        <dbReference type="Proteomes" id="UP000572817"/>
    </source>
</evidence>
<dbReference type="PANTHER" id="PTHR33112">
    <property type="entry name" value="DOMAIN PROTEIN, PUTATIVE-RELATED"/>
    <property type="match status" value="1"/>
</dbReference>
<comment type="caution">
    <text evidence="2">The sequence shown here is derived from an EMBL/GenBank/DDBJ whole genome shotgun (WGS) entry which is preliminary data.</text>
</comment>
<organism evidence="2 3">
    <name type="scientific">Botryosphaeria dothidea</name>
    <dbReference type="NCBI Taxonomy" id="55169"/>
    <lineage>
        <taxon>Eukaryota</taxon>
        <taxon>Fungi</taxon>
        <taxon>Dikarya</taxon>
        <taxon>Ascomycota</taxon>
        <taxon>Pezizomycotina</taxon>
        <taxon>Dothideomycetes</taxon>
        <taxon>Dothideomycetes incertae sedis</taxon>
        <taxon>Botryosphaeriales</taxon>
        <taxon>Botryosphaeriaceae</taxon>
        <taxon>Botryosphaeria</taxon>
    </lineage>
</organism>
<evidence type="ECO:0000313" key="2">
    <source>
        <dbReference type="EMBL" id="KAF4303093.1"/>
    </source>
</evidence>
<proteinExistence type="predicted"/>
<dbReference type="AlphaFoldDB" id="A0A8H4IPV5"/>